<dbReference type="CDD" id="cd01646">
    <property type="entry name" value="RT_Bac_retron_I"/>
    <property type="match status" value="1"/>
</dbReference>
<name>A0AAV3F3X5_9FLAO</name>
<comment type="caution">
    <text evidence="2">The sequence shown here is derived from an EMBL/GenBank/DDBJ whole genome shotgun (WGS) entry which is preliminary data.</text>
</comment>
<gene>
    <name evidence="2" type="ORF">HMPREF9715_01482</name>
</gene>
<dbReference type="EMBL" id="AGEE01000014">
    <property type="protein sequence ID" value="EHO13075.1"/>
    <property type="molecule type" value="Genomic_DNA"/>
</dbReference>
<reference evidence="2 3" key="1">
    <citation type="submission" date="2011-11" db="EMBL/GenBank/DDBJ databases">
        <title>The Genome Sequence of Myroides odoratimimus CIP 101113.</title>
        <authorList>
            <person name="Earl A."/>
            <person name="Ward D."/>
            <person name="Feldgarden M."/>
            <person name="Gevers D."/>
            <person name="Huys G."/>
            <person name="Young S.K."/>
            <person name="Zeng Q."/>
            <person name="Gargeya S."/>
            <person name="Fitzgerald M."/>
            <person name="Haas B."/>
            <person name="Abouelleil A."/>
            <person name="Alvarado L."/>
            <person name="Arachchi H.M."/>
            <person name="Berlin A."/>
            <person name="Brown A."/>
            <person name="Chapman S.B."/>
            <person name="Chen Z."/>
            <person name="Dunbar C."/>
            <person name="Freedman E."/>
            <person name="Gearin G."/>
            <person name="Goldberg J."/>
            <person name="Griggs A."/>
            <person name="Gujja S."/>
            <person name="Heiman D."/>
            <person name="Howarth C."/>
            <person name="Larson L."/>
            <person name="Lui A."/>
            <person name="MacDonald P.J.P."/>
            <person name="Montmayeur A."/>
            <person name="Murphy C."/>
            <person name="Neiman D."/>
            <person name="Pearson M."/>
            <person name="Priest M."/>
            <person name="Roberts A."/>
            <person name="Saif S."/>
            <person name="Shea T."/>
            <person name="Shenoy N."/>
            <person name="Sisk P."/>
            <person name="Stolte C."/>
            <person name="Sykes S."/>
            <person name="Wortman J."/>
            <person name="Nusbaum C."/>
            <person name="Birren B."/>
        </authorList>
    </citation>
    <scope>NUCLEOTIDE SEQUENCE [LARGE SCALE GENOMIC DNA]</scope>
    <source>
        <strain evidence="2 3">CIP 101113</strain>
    </source>
</reference>
<evidence type="ECO:0000313" key="2">
    <source>
        <dbReference type="EMBL" id="EHO13075.1"/>
    </source>
</evidence>
<proteinExistence type="predicted"/>
<accession>A0AAV3F3X5</accession>
<protein>
    <recommendedName>
        <fullName evidence="1">Reverse transcriptase domain-containing protein</fullName>
    </recommendedName>
</protein>
<evidence type="ECO:0000313" key="3">
    <source>
        <dbReference type="Proteomes" id="UP000004834"/>
    </source>
</evidence>
<dbReference type="Proteomes" id="UP000004834">
    <property type="component" value="Unassembled WGS sequence"/>
</dbReference>
<sequence>MNLKRIIKKGYLPKELPPPFNSTKFGDKVSYIHKKWEEYQNTLKLPIGDESGKQAKSRYNRIITKYNISKLFEYSIAKGMYSRRKIEIPHPQTYMLLCKEIVDNWSDIKEVYSLSKFSESKLFSESDSKRSVRTKSKSWSRFKNKLTEISYNYNVQLKVDITNYYQTIYTHSIPWSVLGKEESKKYFKMKGENPNEFTNLVLRDDKAKKYKIADTIDTLVRNCNDKQSVGLPIGPDSSFILSEMLGARLDKEISNSIGSVDYKCIRYYDDYYFYTNNVGDAETILKKVQKIFFEYKLEVNENKVSIKQLPFFQSDLWNVELHNYQFKNEWVNNIQDLTYYFALIFKLVEEYKEMTSWIISYSFVGFPILGHL</sequence>
<evidence type="ECO:0000259" key="1">
    <source>
        <dbReference type="PROSITE" id="PS50878"/>
    </source>
</evidence>
<dbReference type="InterPro" id="IPR000477">
    <property type="entry name" value="RT_dom"/>
</dbReference>
<dbReference type="Pfam" id="PF00078">
    <property type="entry name" value="RVT_1"/>
    <property type="match status" value="1"/>
</dbReference>
<dbReference type="PROSITE" id="PS50878">
    <property type="entry name" value="RT_POL"/>
    <property type="match status" value="1"/>
</dbReference>
<organism evidence="2 3">
    <name type="scientific">Myroides odoratimimus CIP 101113</name>
    <dbReference type="NCBI Taxonomy" id="883154"/>
    <lineage>
        <taxon>Bacteria</taxon>
        <taxon>Pseudomonadati</taxon>
        <taxon>Bacteroidota</taxon>
        <taxon>Flavobacteriia</taxon>
        <taxon>Flavobacteriales</taxon>
        <taxon>Flavobacteriaceae</taxon>
        <taxon>Myroides</taxon>
    </lineage>
</organism>
<dbReference type="AlphaFoldDB" id="A0AAV3F3X5"/>
<feature type="domain" description="Reverse transcriptase" evidence="1">
    <location>
        <begin position="1"/>
        <end position="335"/>
    </location>
</feature>